<organism evidence="2 3">
    <name type="scientific">Eumeta variegata</name>
    <name type="common">Bagworm moth</name>
    <name type="synonym">Eumeta japonica</name>
    <dbReference type="NCBI Taxonomy" id="151549"/>
    <lineage>
        <taxon>Eukaryota</taxon>
        <taxon>Metazoa</taxon>
        <taxon>Ecdysozoa</taxon>
        <taxon>Arthropoda</taxon>
        <taxon>Hexapoda</taxon>
        <taxon>Insecta</taxon>
        <taxon>Pterygota</taxon>
        <taxon>Neoptera</taxon>
        <taxon>Endopterygota</taxon>
        <taxon>Lepidoptera</taxon>
        <taxon>Glossata</taxon>
        <taxon>Ditrysia</taxon>
        <taxon>Tineoidea</taxon>
        <taxon>Psychidae</taxon>
        <taxon>Oiketicinae</taxon>
        <taxon>Eumeta</taxon>
    </lineage>
</organism>
<comment type="caution">
    <text evidence="2">The sequence shown here is derived from an EMBL/GenBank/DDBJ whole genome shotgun (WGS) entry which is preliminary data.</text>
</comment>
<feature type="compositionally biased region" description="Low complexity" evidence="1">
    <location>
        <begin position="60"/>
        <end position="74"/>
    </location>
</feature>
<sequence>METHLRYPAEGAASESSVAPKTKRRPSKPTINTWRIDNAQTEEALISSTSYAIRTRSCGSSQHSSTKQESSSDV</sequence>
<keyword evidence="3" id="KW-1185">Reference proteome</keyword>
<feature type="region of interest" description="Disordered" evidence="1">
    <location>
        <begin position="1"/>
        <end position="36"/>
    </location>
</feature>
<dbReference type="AlphaFoldDB" id="A0A4C2A053"/>
<dbReference type="Proteomes" id="UP000299102">
    <property type="component" value="Unassembled WGS sequence"/>
</dbReference>
<proteinExistence type="predicted"/>
<evidence type="ECO:0000313" key="2">
    <source>
        <dbReference type="EMBL" id="GBP93630.1"/>
    </source>
</evidence>
<evidence type="ECO:0000313" key="3">
    <source>
        <dbReference type="Proteomes" id="UP000299102"/>
    </source>
</evidence>
<reference evidence="2 3" key="1">
    <citation type="journal article" date="2019" name="Commun. Biol.">
        <title>The bagworm genome reveals a unique fibroin gene that provides high tensile strength.</title>
        <authorList>
            <person name="Kono N."/>
            <person name="Nakamura H."/>
            <person name="Ohtoshi R."/>
            <person name="Tomita M."/>
            <person name="Numata K."/>
            <person name="Arakawa K."/>
        </authorList>
    </citation>
    <scope>NUCLEOTIDE SEQUENCE [LARGE SCALE GENOMIC DNA]</scope>
</reference>
<name>A0A4C2A053_EUMVA</name>
<gene>
    <name evidence="2" type="ORF">EVAR_90586_1</name>
</gene>
<accession>A0A4C2A053</accession>
<evidence type="ECO:0000256" key="1">
    <source>
        <dbReference type="SAM" id="MobiDB-lite"/>
    </source>
</evidence>
<feature type="region of interest" description="Disordered" evidence="1">
    <location>
        <begin position="55"/>
        <end position="74"/>
    </location>
</feature>
<protein>
    <submittedName>
        <fullName evidence="2">Uncharacterized protein</fullName>
    </submittedName>
</protein>
<dbReference type="EMBL" id="BGZK01002399">
    <property type="protein sequence ID" value="GBP93630.1"/>
    <property type="molecule type" value="Genomic_DNA"/>
</dbReference>